<dbReference type="Gene3D" id="3.40.630.30">
    <property type="match status" value="1"/>
</dbReference>
<sequence length="178" mass="19944">MSLYVTRLDKLKAEIGEENLHAFLSSFKCSAEPAAEQFLKRSAIRHDSESISRTHLALGQDATGADVINGFFTLAIKCLSVEKESVSKKTFKLMNVSDNIAQAYLLGQLAKADGVERGFGREMIKQAFHTFAKGKEMFGCRVVRLDCRDSLIDYYDSCGFTFIRKNLDKELNQMVAII</sequence>
<protein>
    <recommendedName>
        <fullName evidence="3">N-acetyltransferase domain-containing protein</fullName>
    </recommendedName>
</protein>
<accession>A0A0A7LBP6</accession>
<keyword evidence="2" id="KW-1185">Reference proteome</keyword>
<evidence type="ECO:0000313" key="2">
    <source>
        <dbReference type="Proteomes" id="UP000030787"/>
    </source>
</evidence>
<organism evidence="1 2">
    <name type="scientific">Candidatus Methanoplasma termitum</name>
    <dbReference type="NCBI Taxonomy" id="1577791"/>
    <lineage>
        <taxon>Archaea</taxon>
        <taxon>Methanobacteriati</taxon>
        <taxon>Thermoplasmatota</taxon>
        <taxon>Thermoplasmata</taxon>
        <taxon>Methanomassiliicoccales</taxon>
        <taxon>Methanomassiliicoccaceae</taxon>
        <taxon>Candidatus Methanoplasma</taxon>
    </lineage>
</organism>
<dbReference type="STRING" id="1577791.Mpt1_c05480"/>
<evidence type="ECO:0000313" key="1">
    <source>
        <dbReference type="EMBL" id="AIZ56438.1"/>
    </source>
</evidence>
<evidence type="ECO:0008006" key="3">
    <source>
        <dbReference type="Google" id="ProtNLM"/>
    </source>
</evidence>
<dbReference type="EMBL" id="CP010070">
    <property type="protein sequence ID" value="AIZ56438.1"/>
    <property type="molecule type" value="Genomic_DNA"/>
</dbReference>
<dbReference type="AlphaFoldDB" id="A0A0A7LBP6"/>
<proteinExistence type="predicted"/>
<dbReference type="HOGENOM" id="CLU_081493_2_0_2"/>
<dbReference type="RefSeq" id="WP_048111851.1">
    <property type="nucleotide sequence ID" value="NZ_CP010070.1"/>
</dbReference>
<gene>
    <name evidence="1" type="ORF">Mpt1_c05480</name>
</gene>
<dbReference type="GeneID" id="24818214"/>
<reference evidence="1 2" key="1">
    <citation type="journal article" date="2014" name="Appl. Environ. Microbiol.">
        <title>Comparative Genome Analysis of 'Candidatus Methanoplasma termitum' Indicates a New Mode of Energy Metabolism in the Seventh Order of Methanogens.</title>
        <authorList>
            <person name="Lang K."/>
            <person name="Schuldes J."/>
            <person name="Klingl A."/>
            <person name="Poehlein A."/>
            <person name="Daniel R."/>
            <person name="Brune A."/>
        </authorList>
    </citation>
    <scope>NUCLEOTIDE SEQUENCE [LARGE SCALE GENOMIC DNA]</scope>
    <source>
        <strain evidence="2">Mpt1</strain>
    </source>
</reference>
<name>A0A0A7LBP6_9ARCH</name>
<dbReference type="Proteomes" id="UP000030787">
    <property type="component" value="Chromosome"/>
</dbReference>
<dbReference type="KEGG" id="mear:Mpt1_c05480"/>